<dbReference type="EMBL" id="CAXAJV020001292">
    <property type="protein sequence ID" value="CAL7941610.1"/>
    <property type="molecule type" value="Genomic_DNA"/>
</dbReference>
<keyword evidence="1" id="KW-1133">Transmembrane helix</keyword>
<protein>
    <submittedName>
        <fullName evidence="2">Uncharacterized protein</fullName>
    </submittedName>
</protein>
<keyword evidence="3" id="KW-1185">Reference proteome</keyword>
<keyword evidence="1" id="KW-0472">Membrane</keyword>
<dbReference type="Proteomes" id="UP001642520">
    <property type="component" value="Unassembled WGS sequence"/>
</dbReference>
<comment type="caution">
    <text evidence="2">The sequence shown here is derived from an EMBL/GenBank/DDBJ whole genome shotgun (WGS) entry which is preliminary data.</text>
</comment>
<evidence type="ECO:0000313" key="3">
    <source>
        <dbReference type="Proteomes" id="UP001642520"/>
    </source>
</evidence>
<evidence type="ECO:0000313" key="2">
    <source>
        <dbReference type="EMBL" id="CAL7941610.1"/>
    </source>
</evidence>
<proteinExistence type="predicted"/>
<evidence type="ECO:0000256" key="1">
    <source>
        <dbReference type="SAM" id="Phobius"/>
    </source>
</evidence>
<name>A0ABP1NQH0_XYLVO</name>
<sequence>MQLVQQLFGSAIPMFANVLILLYICQRFLAAMRLRRKIMDEMREYATIVRRARDNLRYIGEQVTKGMGEIREDIGKELRITDRLTSQNTKLASILQRFTALEENVIELVRMDCNRESVRIETPTDVTEEIKRIVAAAERKNCQRSQETVNINELGSTRDHGRDITVPRNPLSKFSACSPRDATATATRKTVDCRLRIATTPEVRLLGESNRPLDFTSTESKRE</sequence>
<reference evidence="2 3" key="1">
    <citation type="submission" date="2024-08" db="EMBL/GenBank/DDBJ databases">
        <authorList>
            <person name="Will J Nash"/>
            <person name="Angela Man"/>
            <person name="Seanna McTaggart"/>
            <person name="Kendall Baker"/>
            <person name="Tom Barker"/>
            <person name="Leah Catchpole"/>
            <person name="Alex Durrant"/>
            <person name="Karim Gharbi"/>
            <person name="Naomi Irish"/>
            <person name="Gemy Kaithakottil"/>
            <person name="Debby Ku"/>
            <person name="Aaliyah Providence"/>
            <person name="Felix Shaw"/>
            <person name="David Swarbreck"/>
            <person name="Chris Watkins"/>
            <person name="Ann M. McCartney"/>
            <person name="Giulio Formenti"/>
            <person name="Alice Mouton"/>
            <person name="Noel Vella"/>
            <person name="Bjorn M von Reumont"/>
            <person name="Adriana Vella"/>
            <person name="Wilfried Haerty"/>
        </authorList>
    </citation>
    <scope>NUCLEOTIDE SEQUENCE [LARGE SCALE GENOMIC DNA]</scope>
</reference>
<accession>A0ABP1NQH0</accession>
<organism evidence="2 3">
    <name type="scientific">Xylocopa violacea</name>
    <name type="common">Violet carpenter bee</name>
    <name type="synonym">Apis violacea</name>
    <dbReference type="NCBI Taxonomy" id="135666"/>
    <lineage>
        <taxon>Eukaryota</taxon>
        <taxon>Metazoa</taxon>
        <taxon>Ecdysozoa</taxon>
        <taxon>Arthropoda</taxon>
        <taxon>Hexapoda</taxon>
        <taxon>Insecta</taxon>
        <taxon>Pterygota</taxon>
        <taxon>Neoptera</taxon>
        <taxon>Endopterygota</taxon>
        <taxon>Hymenoptera</taxon>
        <taxon>Apocrita</taxon>
        <taxon>Aculeata</taxon>
        <taxon>Apoidea</taxon>
        <taxon>Anthophila</taxon>
        <taxon>Apidae</taxon>
        <taxon>Xylocopa</taxon>
        <taxon>Xylocopa</taxon>
    </lineage>
</organism>
<keyword evidence="1" id="KW-0812">Transmembrane</keyword>
<feature type="transmembrane region" description="Helical" evidence="1">
    <location>
        <begin position="6"/>
        <end position="29"/>
    </location>
</feature>
<gene>
    <name evidence="2" type="ORF">XYLVIOL_LOCUS5088</name>
</gene>